<proteinExistence type="predicted"/>
<dbReference type="STRING" id="246191.SAMN05660337_0734"/>
<reference evidence="2" key="1">
    <citation type="submission" date="2016-10" db="EMBL/GenBank/DDBJ databases">
        <authorList>
            <person name="Varghese N."/>
            <person name="Submissions S."/>
        </authorList>
    </citation>
    <scope>NUCLEOTIDE SEQUENCE [LARGE SCALE GENOMIC DNA]</scope>
    <source>
        <strain evidence="2">DSM 16995</strain>
    </source>
</reference>
<name>A0A1G9CMS1_9BACT</name>
<accession>A0A1G9CMS1</accession>
<dbReference type="AlphaFoldDB" id="A0A1G9CMS1"/>
<dbReference type="Proteomes" id="UP000199053">
    <property type="component" value="Unassembled WGS sequence"/>
</dbReference>
<protein>
    <submittedName>
        <fullName evidence="1">Uncharacterized protein</fullName>
    </submittedName>
</protein>
<evidence type="ECO:0000313" key="2">
    <source>
        <dbReference type="Proteomes" id="UP000199053"/>
    </source>
</evidence>
<keyword evidence="2" id="KW-1185">Reference proteome</keyword>
<evidence type="ECO:0000313" key="1">
    <source>
        <dbReference type="EMBL" id="SDK52938.1"/>
    </source>
</evidence>
<organism evidence="1 2">
    <name type="scientific">Maridesulfovibrio ferrireducens</name>
    <dbReference type="NCBI Taxonomy" id="246191"/>
    <lineage>
        <taxon>Bacteria</taxon>
        <taxon>Pseudomonadati</taxon>
        <taxon>Thermodesulfobacteriota</taxon>
        <taxon>Desulfovibrionia</taxon>
        <taxon>Desulfovibrionales</taxon>
        <taxon>Desulfovibrionaceae</taxon>
        <taxon>Maridesulfovibrio</taxon>
    </lineage>
</organism>
<dbReference type="EMBL" id="FNGA01000001">
    <property type="protein sequence ID" value="SDK52938.1"/>
    <property type="molecule type" value="Genomic_DNA"/>
</dbReference>
<dbReference type="RefSeq" id="WP_092158308.1">
    <property type="nucleotide sequence ID" value="NZ_FNGA01000001.1"/>
</dbReference>
<sequence length="245" mass="28161">MFTYDKYRDFLSLIKKTSETYLFMDFDWNSNGLILRHDIDLSIDYCFKLVKAEKEVGVLSTNFILMTSPFYNPLAAENASMLQEMSEWGFEIGLHFDPTCYPDVSSDELQKYAEEEAAGLSRIVGKDVKSISLHCPSVHGQFPMFDGFINAYDPEFFSNENYISDSCMSFRGKNPVEWLNLSQTKAVQMLLHPLHYQSESANYVPVFEGYINQQISTINTHFSANFSYRKDIGELPNYSVAHLQS</sequence>
<dbReference type="OrthoDB" id="3337911at2"/>
<gene>
    <name evidence="1" type="ORF">SAMN05660337_0734</name>
</gene>